<feature type="domain" description="RRM" evidence="4">
    <location>
        <begin position="7"/>
        <end position="104"/>
    </location>
</feature>
<dbReference type="InterPro" id="IPR000504">
    <property type="entry name" value="RRM_dom"/>
</dbReference>
<gene>
    <name evidence="5" type="primary">cwf29</name>
    <name evidence="5" type="ORF">MPSI1_003660</name>
</gene>
<dbReference type="PANTHER" id="PTHR45880">
    <property type="entry name" value="RNA-BINDING MOTIF PROTEIN, X-LINKED 2"/>
    <property type="match status" value="1"/>
</dbReference>
<keyword evidence="6" id="KW-1185">Reference proteome</keyword>
<feature type="compositionally biased region" description="Basic and acidic residues" evidence="3">
    <location>
        <begin position="229"/>
        <end position="255"/>
    </location>
</feature>
<dbReference type="PROSITE" id="PS50102">
    <property type="entry name" value="RRM"/>
    <property type="match status" value="1"/>
</dbReference>
<feature type="compositionally biased region" description="Basic and acidic residues" evidence="3">
    <location>
        <begin position="208"/>
        <end position="219"/>
    </location>
</feature>
<dbReference type="InterPro" id="IPR051847">
    <property type="entry name" value="RNA_proc/Spliceosome_comp"/>
</dbReference>
<feature type="compositionally biased region" description="Polar residues" evidence="3">
    <location>
        <begin position="49"/>
        <end position="59"/>
    </location>
</feature>
<dbReference type="GO" id="GO:0003723">
    <property type="term" value="F:RNA binding"/>
    <property type="evidence" value="ECO:0007669"/>
    <property type="project" value="UniProtKB-UniRule"/>
</dbReference>
<feature type="compositionally biased region" description="Polar residues" evidence="3">
    <location>
        <begin position="307"/>
        <end position="316"/>
    </location>
</feature>
<evidence type="ECO:0000256" key="3">
    <source>
        <dbReference type="SAM" id="MobiDB-lite"/>
    </source>
</evidence>
<keyword evidence="1 2" id="KW-0694">RNA-binding</keyword>
<feature type="compositionally biased region" description="Basic and acidic residues" evidence="3">
    <location>
        <begin position="185"/>
        <end position="200"/>
    </location>
</feature>
<dbReference type="Gene3D" id="3.30.70.330">
    <property type="match status" value="1"/>
</dbReference>
<evidence type="ECO:0000259" key="4">
    <source>
        <dbReference type="PROSITE" id="PS50102"/>
    </source>
</evidence>
<name>A0AAF0JG13_9BASI</name>
<dbReference type="GO" id="GO:0000398">
    <property type="term" value="P:mRNA splicing, via spliceosome"/>
    <property type="evidence" value="ECO:0007669"/>
    <property type="project" value="InterPro"/>
</dbReference>
<evidence type="ECO:0000256" key="1">
    <source>
        <dbReference type="ARBA" id="ARBA00022884"/>
    </source>
</evidence>
<dbReference type="GO" id="GO:0005686">
    <property type="term" value="C:U2 snRNP"/>
    <property type="evidence" value="ECO:0007669"/>
    <property type="project" value="TreeGrafter"/>
</dbReference>
<dbReference type="GO" id="GO:0071013">
    <property type="term" value="C:catalytic step 2 spliceosome"/>
    <property type="evidence" value="ECO:0007669"/>
    <property type="project" value="TreeGrafter"/>
</dbReference>
<dbReference type="InterPro" id="IPR045844">
    <property type="entry name" value="RRM_Ist3-like"/>
</dbReference>
<dbReference type="GO" id="GO:0071011">
    <property type="term" value="C:precatalytic spliceosome"/>
    <property type="evidence" value="ECO:0007669"/>
    <property type="project" value="TreeGrafter"/>
</dbReference>
<dbReference type="SUPFAM" id="SSF54928">
    <property type="entry name" value="RNA-binding domain, RBD"/>
    <property type="match status" value="1"/>
</dbReference>
<proteinExistence type="predicted"/>
<sequence>MTDKDSAYIYVGGLPFDATEGDVITIFSQYGEVMNIHLPRPREDFSKDAASQRQGSEPSRGQPPKHRGFGFLMYEDQRSTVLAVDNLNGAQVLGRTLRVDHVLNYKPERVPDADGNLVEPDEQTFNCAPPEIVLDSDQDDAQNTDQDLDLADPMAAYFAEKNKDRKRRSREKHSGEHRSRRRRSDRADDRDRNRDRHDSSRSSGHSRRGSDSLRDERHKSSSKHSGSHQYERSTDPSKQSPDDRHDRYHRSEHSSHQSTSYTESRRESSKQRHNPATDLASMPTRRSPSRASRSHSHYNDTPDRSQIPVQTQQGDTTPPYPKHFREDTP</sequence>
<dbReference type="PANTHER" id="PTHR45880:SF1">
    <property type="entry name" value="RNA-BINDING MOTIF PROTEIN, X-LINKED 2"/>
    <property type="match status" value="1"/>
</dbReference>
<organism evidence="5 6">
    <name type="scientific">Malassezia psittaci</name>
    <dbReference type="NCBI Taxonomy" id="1821823"/>
    <lineage>
        <taxon>Eukaryota</taxon>
        <taxon>Fungi</taxon>
        <taxon>Dikarya</taxon>
        <taxon>Basidiomycota</taxon>
        <taxon>Ustilaginomycotina</taxon>
        <taxon>Malasseziomycetes</taxon>
        <taxon>Malasseziales</taxon>
        <taxon>Malasseziaceae</taxon>
        <taxon>Malassezia</taxon>
    </lineage>
</organism>
<feature type="region of interest" description="Disordered" evidence="3">
    <location>
        <begin position="160"/>
        <end position="329"/>
    </location>
</feature>
<dbReference type="InterPro" id="IPR035979">
    <property type="entry name" value="RBD_domain_sf"/>
</dbReference>
<protein>
    <submittedName>
        <fullName evidence="5">RNA-binding protein Cwf29</fullName>
    </submittedName>
</protein>
<dbReference type="InterPro" id="IPR012677">
    <property type="entry name" value="Nucleotide-bd_a/b_plait_sf"/>
</dbReference>
<feature type="region of interest" description="Disordered" evidence="3">
    <location>
        <begin position="41"/>
        <end position="67"/>
    </location>
</feature>
<dbReference type="CDD" id="cd12411">
    <property type="entry name" value="RRM_ist3_like"/>
    <property type="match status" value="1"/>
</dbReference>
<accession>A0AAF0JG13</accession>
<dbReference type="EMBL" id="CP118380">
    <property type="protein sequence ID" value="WFD44984.1"/>
    <property type="molecule type" value="Genomic_DNA"/>
</dbReference>
<dbReference type="AlphaFoldDB" id="A0AAF0JG13"/>
<evidence type="ECO:0000313" key="6">
    <source>
        <dbReference type="Proteomes" id="UP001214628"/>
    </source>
</evidence>
<feature type="compositionally biased region" description="Low complexity" evidence="3">
    <location>
        <begin position="280"/>
        <end position="291"/>
    </location>
</feature>
<reference evidence="5" key="1">
    <citation type="submission" date="2023-02" db="EMBL/GenBank/DDBJ databases">
        <title>Mating type loci evolution in Malassezia.</title>
        <authorList>
            <person name="Coelho M.A."/>
        </authorList>
    </citation>
    <scope>NUCLEOTIDE SEQUENCE</scope>
    <source>
        <strain evidence="5">CBS 14136</strain>
    </source>
</reference>
<evidence type="ECO:0000313" key="5">
    <source>
        <dbReference type="EMBL" id="WFD44984.1"/>
    </source>
</evidence>
<dbReference type="Pfam" id="PF16367">
    <property type="entry name" value="RRM_7"/>
    <property type="match status" value="1"/>
</dbReference>
<dbReference type="Proteomes" id="UP001214628">
    <property type="component" value="Chromosome 6"/>
</dbReference>
<dbReference type="SMART" id="SM00360">
    <property type="entry name" value="RRM"/>
    <property type="match status" value="1"/>
</dbReference>
<evidence type="ECO:0000256" key="2">
    <source>
        <dbReference type="PROSITE-ProRule" id="PRU00176"/>
    </source>
</evidence>